<dbReference type="Pfam" id="PF13456">
    <property type="entry name" value="RVT_3"/>
    <property type="match status" value="1"/>
</dbReference>
<reference evidence="3 4" key="1">
    <citation type="submission" date="2018-04" db="EMBL/GenBank/DDBJ databases">
        <authorList>
            <person name="Vogel A."/>
        </authorList>
    </citation>
    <scope>NUCLEOTIDE SEQUENCE [LARGE SCALE GENOMIC DNA]</scope>
</reference>
<dbReference type="Gene3D" id="3.30.420.10">
    <property type="entry name" value="Ribonuclease H-like superfamily/Ribonuclease H"/>
    <property type="match status" value="2"/>
</dbReference>
<dbReference type="PANTHER" id="PTHR48475:SF2">
    <property type="entry name" value="RIBONUCLEASE H"/>
    <property type="match status" value="1"/>
</dbReference>
<feature type="region of interest" description="Disordered" evidence="1">
    <location>
        <begin position="1261"/>
        <end position="1294"/>
    </location>
</feature>
<feature type="region of interest" description="Disordered" evidence="1">
    <location>
        <begin position="1181"/>
        <end position="1231"/>
    </location>
</feature>
<name>A0A484N3R1_9ASTE</name>
<dbReference type="SUPFAM" id="SSF53098">
    <property type="entry name" value="Ribonuclease H-like"/>
    <property type="match status" value="2"/>
</dbReference>
<feature type="compositionally biased region" description="Polar residues" evidence="1">
    <location>
        <begin position="1122"/>
        <end position="1134"/>
    </location>
</feature>
<keyword evidence="4" id="KW-1185">Reference proteome</keyword>
<evidence type="ECO:0000313" key="4">
    <source>
        <dbReference type="Proteomes" id="UP000595140"/>
    </source>
</evidence>
<dbReference type="InterPro" id="IPR001584">
    <property type="entry name" value="Integrase_cat-core"/>
</dbReference>
<dbReference type="CDD" id="cd09279">
    <property type="entry name" value="RNase_HI_like"/>
    <property type="match status" value="1"/>
</dbReference>
<feature type="region of interest" description="Disordered" evidence="1">
    <location>
        <begin position="1"/>
        <end position="107"/>
    </location>
</feature>
<gene>
    <name evidence="3" type="ORF">CCAM_LOCUS37529</name>
</gene>
<accession>A0A484N3R1</accession>
<feature type="region of interest" description="Disordered" evidence="1">
    <location>
        <begin position="1122"/>
        <end position="1143"/>
    </location>
</feature>
<dbReference type="InterPro" id="IPR005162">
    <property type="entry name" value="Retrotrans_gag_dom"/>
</dbReference>
<dbReference type="Pfam" id="PF17921">
    <property type="entry name" value="Integrase_H2C2"/>
    <property type="match status" value="1"/>
</dbReference>
<dbReference type="PROSITE" id="PS50994">
    <property type="entry name" value="INTEGRASE"/>
    <property type="match status" value="1"/>
</dbReference>
<dbReference type="Gene3D" id="2.40.70.10">
    <property type="entry name" value="Acid Proteases"/>
    <property type="match status" value="1"/>
</dbReference>
<dbReference type="GO" id="GO:0004523">
    <property type="term" value="F:RNA-DNA hybrid ribonuclease activity"/>
    <property type="evidence" value="ECO:0007669"/>
    <property type="project" value="InterPro"/>
</dbReference>
<dbReference type="Proteomes" id="UP000595140">
    <property type="component" value="Unassembled WGS sequence"/>
</dbReference>
<feature type="region of interest" description="Disordered" evidence="1">
    <location>
        <begin position="1483"/>
        <end position="1510"/>
    </location>
</feature>
<dbReference type="Gene3D" id="1.10.340.70">
    <property type="match status" value="1"/>
</dbReference>
<feature type="compositionally biased region" description="Basic residues" evidence="1">
    <location>
        <begin position="1197"/>
        <end position="1211"/>
    </location>
</feature>
<organism evidence="3 4">
    <name type="scientific">Cuscuta campestris</name>
    <dbReference type="NCBI Taxonomy" id="132261"/>
    <lineage>
        <taxon>Eukaryota</taxon>
        <taxon>Viridiplantae</taxon>
        <taxon>Streptophyta</taxon>
        <taxon>Embryophyta</taxon>
        <taxon>Tracheophyta</taxon>
        <taxon>Spermatophyta</taxon>
        <taxon>Magnoliopsida</taxon>
        <taxon>eudicotyledons</taxon>
        <taxon>Gunneridae</taxon>
        <taxon>Pentapetalae</taxon>
        <taxon>asterids</taxon>
        <taxon>lamiids</taxon>
        <taxon>Solanales</taxon>
        <taxon>Convolvulaceae</taxon>
        <taxon>Cuscuteae</taxon>
        <taxon>Cuscuta</taxon>
        <taxon>Cuscuta subgen. Grammica</taxon>
        <taxon>Cuscuta sect. Cleistogrammica</taxon>
    </lineage>
</organism>
<feature type="region of interest" description="Disordered" evidence="1">
    <location>
        <begin position="1542"/>
        <end position="1584"/>
    </location>
</feature>
<dbReference type="GO" id="GO:0015074">
    <property type="term" value="P:DNA integration"/>
    <property type="evidence" value="ECO:0007669"/>
    <property type="project" value="InterPro"/>
</dbReference>
<feature type="compositionally biased region" description="Basic and acidic residues" evidence="1">
    <location>
        <begin position="1261"/>
        <end position="1281"/>
    </location>
</feature>
<feature type="compositionally biased region" description="Basic and acidic residues" evidence="1">
    <location>
        <begin position="61"/>
        <end position="107"/>
    </location>
</feature>
<dbReference type="InterPro" id="IPR021109">
    <property type="entry name" value="Peptidase_aspartic_dom_sf"/>
</dbReference>
<dbReference type="InterPro" id="IPR012337">
    <property type="entry name" value="RNaseH-like_sf"/>
</dbReference>
<dbReference type="Pfam" id="PF13966">
    <property type="entry name" value="zf-RVT"/>
    <property type="match status" value="1"/>
</dbReference>
<dbReference type="EMBL" id="OOIL02005645">
    <property type="protein sequence ID" value="VFQ95753.1"/>
    <property type="molecule type" value="Genomic_DNA"/>
</dbReference>
<proteinExistence type="predicted"/>
<protein>
    <recommendedName>
        <fullName evidence="2">Integrase catalytic domain-containing protein</fullName>
    </recommendedName>
</protein>
<sequence>MGKKKTTKTPAHSPPPTTRKKKKSTKLVVDDELDCVNTVDAGNLEAILTDDADNTMANEPLNKETPPDNAADKPLEQPTNNEEKEKEKDPPDVGKSGDKLNEDKVDKPADAKKSFASFFKKNRAEDKGMKLHKVVAPKCFIPEEDMLTVEEIWGPCLVGCFTGRFPGLVAIQKLVDSWGVKCKFLPHHQGWVVFKFHTNEDRDSALLLAKKELNNKKLLINIPPDDFMWDVKSFSTMPIWVKLWNVPMRFWSSNALSHIGSQLETPMYTDGLTHTVASKLSAEDQEEKDELKYQKPNYCRMLINMDLSLTPPTSVEVDFVGGSYVQKVEYEDMPQYCYHCKCFGHDPFNCSVLHEINKRKFNEERKARERARVETLKTIMLTEAQKQPQKGKENGKDDVNNTAENKGKEKDNSGGVAQNPNDPGPSFTAHIEDDGFTQVGGGKGKLTTHPIRDGKQRTGYNKGGGQTGGYRGDLSGPWAVMGYFNAVISSTERVNCQTQSAYYMIDLRQFRINNALNDANSSGLEFTWNKVLLKLMNIQNQSTRPFKFYNMWLKHDNFDMVVRENWNQWVNGTRQYRLCVKLKKLKQPLRLLNKQHFGHISQRAESARKKYSHLMQELILEPDNPSLLSKSVELRNKASFFMDAERSFFQQKTKCELLFEGDKCTKFFHALMRKKKHSSAIPFIVTNDQRLTTSLEEVEKEFIEYFTNLFGTTVPIEPVDWNVFEEGPLIPNHAANNLIRKVTIEEVLADALKHFSFVSGLHVNAQKSNIYLAGQIKGNKQHILNLVNFPEGLLPVKYLGLPLTSQRASERDFAPLIETVDDNIRRWNTKTLTITGRAELNRSVIQGIEGFWLQAFPIHKSVLNRITSICRTFLWENKFYKVAWDDICKPKEEGGLGLRNSEVWNQALMAKNLWNIASRKETLWVQWVHSVYLQDRDIWTWIPKHGDSHFFKKLAEVRNNLTQKLDTGQNQELDWDDLLVDGKFCTAKVYDLLRVHLSPKPCMKMIWQSYIPPRFSFTTWLAIRRRLSTKVNLGFIPMENRNCSLCGQELETTDHLFFACTASQQIWKGVKDWLKIPYALSTIERVIKWLLGRHRVHGNLRNIWRLARKSSTKTMVQTRSNANVGTGVPQQGENIATGGRHPPITAGEAEALIRRVGITAEQFKEVLAALTPNREIVVEDVAGGPTGGKAGPAGSQGKKKKVRRSQKKKATKPNGKAVMADALSRLDEEDESSSFERMSAFDHLGDPKSKKPWTSAFERLQDTRSAQKGDLRDTLKEKRGESTATSKIGSEERRTMVEDKGAAELWRMYEELEKRLDARNPYRQAVFSEAYNGTTDPQDHLARFGENVVMYAYPEEIKCRCFLATLEGQACEWFHNLPKGSIDKWSDLAHKFLEHFASSRRQKLPFSHLLNVKIRKGEQLRDFINRWEKEARDVQGADDQALIAMLQAALPQGDVRKELRRNPLSTYQEMLARAKYLALEEEDDELPVRKEKKSGPLSLPAPPHSRESYGVQDAPKYCEYHRNSTHNTSECVTLKKEMDQLIAKGPPPRSERPSSSNRTWRRPPAPTAAITAGEGQEDGRRHLGRDFDDLDEEERQGRRHLGCRFIMGGNTGGDSVSSRKKWKNMVYLAEVQRPPLPKRKKKEPLIFTDEDYPTVPSPHRDALVIKVEINNVVVHRSLVDTGSSVNVMYSNTFKELGLSRNDLKPIHTPLSGFTGDTIEAEGTITVKAGVGDGTHRLWVDMEFMVVQLDYAHHLILGRPGLEDLECVISPVHLCLKFNTPTGVGVAKGNQSLSRSCYVRATKNQARVDENVSTIYAAIQREEGRPRAKPVEEVEEVSLDPVKPERKVKVGKTLPLKLKEQLLEVLQAFKVLFAWGPEDMPGVDPKIICHRLAVDPTHKPVKQKKRFLSSERREFVTQQAYYSVRFRFKVSNNEAEYEALLCGLRLAASIKAERIQVRCDSKLVLGHVTGEFEAKDERMKKYRDTALELLKAFGAYQIEQVPREENAEADILSKLGPDSPDHIKAMTQEEELLEPSISPGQVLIITLREEPDWIDEITMYILEGSLPTDPIAAKVVKRRAPSYTLECGRLYKRSYNGTLLRCLRAGEAQKLMEEIHEGICSADQGAFTMSRKVTLQGYFWPTIIRDCAEYVRKCKVCQEFQRVPGRLATNYTPISTAIPFARWGIDLVGILPRGTGNNTYLVVAIDYFTKWVEAAPVPTITAEQMTKFVSKQIWCRFGVPQQIITDNGTQFEARGFNEFLQSWGIKHSYAAVGTTPRKATGETPFSLTYGFEERAPAETSLLSYRVETFDAQENEENLRAELHLIDERRERAYMRAENYRRQVQSYHDQRVRPRQFKMGDWVLRKREVSRPTDGGKFAKSFEGPYIIKEVLADGTFRLQTPAGGDVPRAWNAANLIKFYQ</sequence>
<dbReference type="InterPro" id="IPR036397">
    <property type="entry name" value="RNaseH_sf"/>
</dbReference>
<dbReference type="Pfam" id="PF00665">
    <property type="entry name" value="rve"/>
    <property type="match status" value="1"/>
</dbReference>
<evidence type="ECO:0000313" key="3">
    <source>
        <dbReference type="EMBL" id="VFQ95753.1"/>
    </source>
</evidence>
<evidence type="ECO:0000256" key="1">
    <source>
        <dbReference type="SAM" id="MobiDB-lite"/>
    </source>
</evidence>
<dbReference type="InterPro" id="IPR026960">
    <property type="entry name" value="RVT-Znf"/>
</dbReference>
<dbReference type="InterPro" id="IPR041588">
    <property type="entry name" value="Integrase_H2C2"/>
</dbReference>
<dbReference type="Pfam" id="PF03732">
    <property type="entry name" value="Retrotrans_gag"/>
    <property type="match status" value="1"/>
</dbReference>
<dbReference type="SUPFAM" id="SSF50630">
    <property type="entry name" value="Acid proteases"/>
    <property type="match status" value="1"/>
</dbReference>
<dbReference type="OrthoDB" id="95964at2759"/>
<feature type="domain" description="Integrase catalytic" evidence="2">
    <location>
        <begin position="2174"/>
        <end position="2281"/>
    </location>
</feature>
<dbReference type="GO" id="GO:0003676">
    <property type="term" value="F:nucleic acid binding"/>
    <property type="evidence" value="ECO:0007669"/>
    <property type="project" value="InterPro"/>
</dbReference>
<feature type="compositionally biased region" description="Basic and acidic residues" evidence="1">
    <location>
        <begin position="390"/>
        <end position="412"/>
    </location>
</feature>
<evidence type="ECO:0000259" key="2">
    <source>
        <dbReference type="PROSITE" id="PS50994"/>
    </source>
</evidence>
<dbReference type="InterPro" id="IPR002156">
    <property type="entry name" value="RNaseH_domain"/>
</dbReference>
<feature type="region of interest" description="Disordered" evidence="1">
    <location>
        <begin position="379"/>
        <end position="468"/>
    </location>
</feature>
<dbReference type="CDD" id="cd00303">
    <property type="entry name" value="retropepsin_like"/>
    <property type="match status" value="1"/>
</dbReference>
<dbReference type="PANTHER" id="PTHR48475">
    <property type="entry name" value="RIBONUCLEASE H"/>
    <property type="match status" value="1"/>
</dbReference>